<organism evidence="2 3">
    <name type="scientific">Pseudomonas pergaminensis</name>
    <dbReference type="NCBI Taxonomy" id="2853159"/>
    <lineage>
        <taxon>Bacteria</taxon>
        <taxon>Pseudomonadati</taxon>
        <taxon>Pseudomonadota</taxon>
        <taxon>Gammaproteobacteria</taxon>
        <taxon>Pseudomonadales</taxon>
        <taxon>Pseudomonadaceae</taxon>
        <taxon>Pseudomonas</taxon>
    </lineage>
</organism>
<reference evidence="2 3" key="1">
    <citation type="submission" date="2024-11" db="EMBL/GenBank/DDBJ databases">
        <authorList>
            <person name="Lucas J.A."/>
        </authorList>
    </citation>
    <scope>NUCLEOTIDE SEQUENCE [LARGE SCALE GENOMIC DNA]</scope>
    <source>
        <strain evidence="2 3">Z 7.15</strain>
    </source>
</reference>
<comment type="caution">
    <text evidence="2">The sequence shown here is derived from an EMBL/GenBank/DDBJ whole genome shotgun (WGS) entry which is preliminary data.</text>
</comment>
<dbReference type="Proteomes" id="UP001623008">
    <property type="component" value="Unassembled WGS sequence"/>
</dbReference>
<keyword evidence="3" id="KW-1185">Reference proteome</keyword>
<evidence type="ECO:0000313" key="2">
    <source>
        <dbReference type="EMBL" id="MFK9005206.1"/>
    </source>
</evidence>
<dbReference type="Pfam" id="PF20178">
    <property type="entry name" value="ToxA_N"/>
    <property type="match status" value="1"/>
</dbReference>
<accession>A0ABW8QZZ3</accession>
<evidence type="ECO:0000313" key="3">
    <source>
        <dbReference type="Proteomes" id="UP001623008"/>
    </source>
</evidence>
<proteinExistence type="predicted"/>
<protein>
    <submittedName>
        <fullName evidence="2">Dermonecrotic toxin domain-containing protein</fullName>
    </submittedName>
</protein>
<gene>
    <name evidence="2" type="ORF">ACJEBJ_13810</name>
</gene>
<sequence>MHYGAPVSTALTRLVDARDTPLQTRLARRLEILSIQLLEPLESQPGFHVFVQAEFDRTFSDLEEPVDLCTTFIKSVAKVPPSDEPVPTHAPEAVPQDLLDNILVLWPTLMDAVVTRLAAKAPADYASAETSLHRAAADQEGLVPVSGLDIPAFDRFLDTLAEGFLGAFKQFHERYWQAPLSATDSRSRKQWLVQKRVEMLKVEVQLLKADGVLALSDELLFDLVTRHPDAVSRQRLDGYRPCVYGVAIKDEPGGDIPLYGAFVITTRDQDDDKVLPVDAVKPPQVRPVESQANVGAVLLYLPGSGVEGFDSLASLDRELHRRLHNSAESSDLLALIAYKDQAHGLAMAEQPARQDRIRYQERLESVFLYSLDALFEKAQHDVADMLARYQDPDSGAEIGDLPQSLEQLVSVRDTFGASSTLMARLQKRTQVQIKDFLKGALPADVQAWEAATRAYCDALVSLSEVDGLPDLAQFSDPAKLLEYSNTQVRIVLEAEHGLTVNPDHIMVHTKDYAPRQPGSFIPGAKPQPAPPGTQVFTLHKRSLTALALENVSGLEAKFAEYSQLTGQDGEPYSALTTAQVKALVRKVNIGDSYERFLKDRLVTSSTALADQLHYVQLMHLQLRADALEAKMAGDFLPDRADRGYHWVMSVLDCPEDTDQRRQVEGHRILVQGLKLRGERVRGVLVFSSASASVSNKVVFTAQAPGGRRFHEYPDTSALYRDFINHSAWRDYLVERVALSARPLLRTTLRGRVSAALIMLERIAGNVLEEAYQLEASAVINQAGMQTTSTQETNWETASTLLTLGLDVVSVVLPIKIMLPIGLARCALSVISAVEAAQAGDRAGAAHYVVRSIGELLGAVLDGAIGTASIRRPTPAGLGLSAKKALAQKPGGVTPLDGWEGQGVFTRNDPVSGAAQHFLEDKGHWYSIFRDTDNTVWRVRDARKPHAYHHEAIRRNSQGAWEVRSPARGLRGGAPDPTPAEAALMALYPAMSQAEARRAFDLFAFPQGARPNLEMVLVHQLRTTGRVSDDFVRLYLNITSQQFVESLSGLHGHTSSVAVPLEPTPGPSRASVIVPRERPAPEPTPGPSRGSVIVLRERPAATPESPSHQRVVGWAQALAPDDLQLMLSRPRSARRAGAESGPAATEYIEIDGSYYRTLPDSNASRTDVLVTPSEGVPRTFAQWERLLRLQPLNQPRVAVWVSDIRRWQVVLNLPFSGPMTPYLMRVFRQFTQRSITSLATALFDHANPHGLTVGGHRQMANILQDWSTWERAGVPMLGDPLQLMTRLPRSRNSSWFLRELLGQFSILWFRIDRIQRTLVDSVLRSPSAHSMRAMMRTLLNRSRYETFEMPASNELLFRRPGQDTLYWLTLHLLQSEHMPSIATAPPSQWALRGNLPGNLRPMLTRAINSGNLVQLVGGLQMLEGLVVRPFIFRP</sequence>
<dbReference type="RefSeq" id="WP_406597885.1">
    <property type="nucleotide sequence ID" value="NZ_JBJHQF010000019.1"/>
</dbReference>
<dbReference type="EMBL" id="JBJHQF010000019">
    <property type="protein sequence ID" value="MFK9005206.1"/>
    <property type="molecule type" value="Genomic_DNA"/>
</dbReference>
<feature type="domain" description="Dermonecrotic toxin N-terminal" evidence="1">
    <location>
        <begin position="481"/>
        <end position="738"/>
    </location>
</feature>
<name>A0ABW8QZZ3_9PSED</name>
<evidence type="ECO:0000259" key="1">
    <source>
        <dbReference type="Pfam" id="PF20178"/>
    </source>
</evidence>
<dbReference type="InterPro" id="IPR046673">
    <property type="entry name" value="ToxA_N"/>
</dbReference>